<keyword evidence="1" id="KW-0812">Transmembrane</keyword>
<sequence length="212" mass="24044">MESTDSTMVFCTQCGKENQATSSFCNNCGKPLKRVELSKNNSEGGNSGGSYNRTDYSEEEMNIFISKNQMFYLGKFEQIKMTGDKKTWNWSAFLAGTYWLLYRKMYVQGLLYFLASLLLSFIPIIGWILDICIWIGLGTFANSLYLDHVNKKFQEINCADSSYRQSLISKNGGTNMVLPLVLFLIPAILAVILIFLSVVMFGSMFGAMSYYY</sequence>
<evidence type="ECO:0000313" key="4">
    <source>
        <dbReference type="Proteomes" id="UP001198983"/>
    </source>
</evidence>
<feature type="domain" description="Zinc-ribbon" evidence="2">
    <location>
        <begin position="10"/>
        <end position="32"/>
    </location>
</feature>
<dbReference type="EMBL" id="CP081135">
    <property type="protein sequence ID" value="UEL47719.1"/>
    <property type="molecule type" value="Genomic_DNA"/>
</dbReference>
<protein>
    <submittedName>
        <fullName evidence="3">DUF2628 domain-containing protein</fullName>
    </submittedName>
</protein>
<proteinExistence type="predicted"/>
<dbReference type="KEGG" id="tem:JW646_19220"/>
<gene>
    <name evidence="3" type="ORF">JW646_19220</name>
</gene>
<name>A0AAX2ZI16_9FIRM</name>
<keyword evidence="4" id="KW-1185">Reference proteome</keyword>
<evidence type="ECO:0000313" key="3">
    <source>
        <dbReference type="EMBL" id="UEL47719.1"/>
    </source>
</evidence>
<organism evidence="3 4">
    <name type="scientific">Terrisporobacter hibernicus</name>
    <dbReference type="NCBI Taxonomy" id="2813371"/>
    <lineage>
        <taxon>Bacteria</taxon>
        <taxon>Bacillati</taxon>
        <taxon>Bacillota</taxon>
        <taxon>Clostridia</taxon>
        <taxon>Peptostreptococcales</taxon>
        <taxon>Peptostreptococcaceae</taxon>
        <taxon>Terrisporobacter</taxon>
    </lineage>
</organism>
<dbReference type="Pfam" id="PF10947">
    <property type="entry name" value="DUF2628"/>
    <property type="match status" value="1"/>
</dbReference>
<evidence type="ECO:0000259" key="2">
    <source>
        <dbReference type="Pfam" id="PF13240"/>
    </source>
</evidence>
<reference evidence="3 4" key="1">
    <citation type="journal article" date="2023" name="Int. J. Syst. Evol. Microbiol.">
        <title>Terrisporobacter hibernicus sp. nov., isolated from bovine faeces in Northern Ireland.</title>
        <authorList>
            <person name="Mitchell M."/>
            <person name="Nguyen S.V."/>
            <person name="Connor M."/>
            <person name="Fairley D.J."/>
            <person name="Donoghue O."/>
            <person name="Marshall H."/>
            <person name="Koolman L."/>
            <person name="McMullan G."/>
            <person name="Schaffer K.E."/>
            <person name="McGrath J.W."/>
            <person name="Fanning S."/>
        </authorList>
    </citation>
    <scope>NUCLEOTIDE SEQUENCE [LARGE SCALE GENOMIC DNA]</scope>
    <source>
        <strain evidence="3 4">MCA3</strain>
    </source>
</reference>
<evidence type="ECO:0000256" key="1">
    <source>
        <dbReference type="SAM" id="Phobius"/>
    </source>
</evidence>
<keyword evidence="1" id="KW-1133">Transmembrane helix</keyword>
<dbReference type="Pfam" id="PF13240">
    <property type="entry name" value="Zn_Ribbon_1"/>
    <property type="match status" value="1"/>
</dbReference>
<keyword evidence="1" id="KW-0472">Membrane</keyword>
<dbReference type="RefSeq" id="WP_228416041.1">
    <property type="nucleotide sequence ID" value="NZ_CP081135.1"/>
</dbReference>
<dbReference type="InterPro" id="IPR026870">
    <property type="entry name" value="Zinc_ribbon_dom"/>
</dbReference>
<feature type="transmembrane region" description="Helical" evidence="1">
    <location>
        <begin position="110"/>
        <end position="137"/>
    </location>
</feature>
<feature type="transmembrane region" description="Helical" evidence="1">
    <location>
        <begin position="176"/>
        <end position="201"/>
    </location>
</feature>
<dbReference type="InterPro" id="IPR024399">
    <property type="entry name" value="DUF2628"/>
</dbReference>
<dbReference type="AlphaFoldDB" id="A0AAX2ZI16"/>
<accession>A0AAX2ZI16</accession>
<dbReference type="Proteomes" id="UP001198983">
    <property type="component" value="Chromosome"/>
</dbReference>